<dbReference type="HOGENOM" id="CLU_2459385_0_0_1"/>
<reference evidence="1" key="2">
    <citation type="submission" date="2011-02" db="EMBL/GenBank/DDBJ databases">
        <authorList>
            <person name="MacLean D."/>
        </authorList>
    </citation>
    <scope>NUCLEOTIDE SEQUENCE</scope>
</reference>
<accession>F0X1R1</accession>
<dbReference type="AlphaFoldDB" id="F0X1R1"/>
<organism evidence="1">
    <name type="scientific">Albugo laibachii Nc14</name>
    <dbReference type="NCBI Taxonomy" id="890382"/>
    <lineage>
        <taxon>Eukaryota</taxon>
        <taxon>Sar</taxon>
        <taxon>Stramenopiles</taxon>
        <taxon>Oomycota</taxon>
        <taxon>Peronosporomycetes</taxon>
        <taxon>Albuginales</taxon>
        <taxon>Albuginaceae</taxon>
        <taxon>Albugo</taxon>
    </lineage>
</organism>
<protein>
    <submittedName>
        <fullName evidence="1">AlNc14C669G12377 protein</fullName>
    </submittedName>
</protein>
<evidence type="ECO:0000313" key="1">
    <source>
        <dbReference type="EMBL" id="CCA27762.1"/>
    </source>
</evidence>
<proteinExistence type="predicted"/>
<sequence>MKGIRNGEVISMKGKIFLQFTASGNVFLILLKRRESDCLIKTKHCDGMNRCKPCFRCSKSYLRSYILATGKHIHRILPSRAWIVFFNAL</sequence>
<dbReference type="EMBL" id="FR824661">
    <property type="protein sequence ID" value="CCA27762.1"/>
    <property type="molecule type" value="Genomic_DNA"/>
</dbReference>
<reference evidence="1" key="1">
    <citation type="journal article" date="2011" name="PLoS Biol.">
        <title>Gene gain and loss during evolution of obligate parasitism in the white rust pathogen of Arabidopsis thaliana.</title>
        <authorList>
            <person name="Kemen E."/>
            <person name="Gardiner A."/>
            <person name="Schultz-Larsen T."/>
            <person name="Kemen A.C."/>
            <person name="Balmuth A.L."/>
            <person name="Robert-Seilaniantz A."/>
            <person name="Bailey K."/>
            <person name="Holub E."/>
            <person name="Studholme D.J."/>
            <person name="Maclean D."/>
            <person name="Jones J.D."/>
        </authorList>
    </citation>
    <scope>NUCLEOTIDE SEQUENCE</scope>
</reference>
<name>F0X1R1_9STRA</name>
<gene>
    <name evidence="1" type="primary">AlNc14C669G12377</name>
    <name evidence="1" type="ORF">ALNC14_139060</name>
</gene>